<organism evidence="1 2">
    <name type="scientific">Heliophilum fasciatum</name>
    <dbReference type="NCBI Taxonomy" id="35700"/>
    <lineage>
        <taxon>Bacteria</taxon>
        <taxon>Bacillati</taxon>
        <taxon>Bacillota</taxon>
        <taxon>Clostridia</taxon>
        <taxon>Eubacteriales</taxon>
        <taxon>Heliobacteriaceae</taxon>
        <taxon>Heliophilum</taxon>
    </lineage>
</organism>
<dbReference type="OrthoDB" id="9757917at2"/>
<dbReference type="RefSeq" id="WP_131917946.1">
    <property type="nucleotide sequence ID" value="NZ_JAOQNU010000002.1"/>
</dbReference>
<dbReference type="Proteomes" id="UP000294813">
    <property type="component" value="Unassembled WGS sequence"/>
</dbReference>
<dbReference type="AlphaFoldDB" id="A0A4V2SY54"/>
<accession>A0A4V2SY54</accession>
<gene>
    <name evidence="1" type="ORF">EDD73_102152</name>
</gene>
<evidence type="ECO:0000313" key="2">
    <source>
        <dbReference type="Proteomes" id="UP000294813"/>
    </source>
</evidence>
<sequence length="134" mass="15229">MKGLSEIKWEPFLLNASAPNLTQEIMRVLKENEILITEWAPIHLANLLKRWFWKDGAEANALDVWHKTCAYLYLPRLKDDQVFQRAIEAGAGSQDFFGLAQGKEDGRYLGFSFGQSAGIFLNSAILKVVLIRNM</sequence>
<keyword evidence="2" id="KW-1185">Reference proteome</keyword>
<reference evidence="1 2" key="1">
    <citation type="submission" date="2019-03" db="EMBL/GenBank/DDBJ databases">
        <title>Genomic Encyclopedia of Type Strains, Phase IV (KMG-IV): sequencing the most valuable type-strain genomes for metagenomic binning, comparative biology and taxonomic classification.</title>
        <authorList>
            <person name="Goeker M."/>
        </authorList>
    </citation>
    <scope>NUCLEOTIDE SEQUENCE [LARGE SCALE GENOMIC DNA]</scope>
    <source>
        <strain evidence="1 2">DSM 11170</strain>
    </source>
</reference>
<name>A0A4V2SY54_9FIRM</name>
<comment type="caution">
    <text evidence="1">The sequence shown here is derived from an EMBL/GenBank/DDBJ whole genome shotgun (WGS) entry which is preliminary data.</text>
</comment>
<evidence type="ECO:0000313" key="1">
    <source>
        <dbReference type="EMBL" id="TCP68756.1"/>
    </source>
</evidence>
<protein>
    <submittedName>
        <fullName evidence="1">Uncharacterized protein</fullName>
    </submittedName>
</protein>
<dbReference type="EMBL" id="SLXT01000002">
    <property type="protein sequence ID" value="TCP68756.1"/>
    <property type="molecule type" value="Genomic_DNA"/>
</dbReference>
<proteinExistence type="predicted"/>